<keyword evidence="2" id="KW-1185">Reference proteome</keyword>
<dbReference type="EMBL" id="BMQJ01000038">
    <property type="protein sequence ID" value="GGQ34874.1"/>
    <property type="molecule type" value="Genomic_DNA"/>
</dbReference>
<proteinExistence type="predicted"/>
<protein>
    <submittedName>
        <fullName evidence="1">Uncharacterized protein</fullName>
    </submittedName>
</protein>
<sequence>MSTPDGWGVGVAVAVWTPGNAVTTNANVTAKNLFMAYFALSMDSCGAVDAGVKKRGEDEDRRHQVAGLPPPGLKDLRLYCGFPNLRTAS</sequence>
<evidence type="ECO:0000313" key="2">
    <source>
        <dbReference type="Proteomes" id="UP000611554"/>
    </source>
</evidence>
<evidence type="ECO:0000313" key="1">
    <source>
        <dbReference type="EMBL" id="GGQ34874.1"/>
    </source>
</evidence>
<comment type="caution">
    <text evidence="1">The sequence shown here is derived from an EMBL/GenBank/DDBJ whole genome shotgun (WGS) entry which is preliminary data.</text>
</comment>
<reference evidence="2" key="1">
    <citation type="journal article" date="2019" name="Int. J. Syst. Evol. Microbiol.">
        <title>The Global Catalogue of Microorganisms (GCM) 10K type strain sequencing project: providing services to taxonomists for standard genome sequencing and annotation.</title>
        <authorList>
            <consortium name="The Broad Institute Genomics Platform"/>
            <consortium name="The Broad Institute Genome Sequencing Center for Infectious Disease"/>
            <person name="Wu L."/>
            <person name="Ma J."/>
        </authorList>
    </citation>
    <scope>NUCLEOTIDE SEQUENCE [LARGE SCALE GENOMIC DNA]</scope>
    <source>
        <strain evidence="2">JCM 3115</strain>
    </source>
</reference>
<organism evidence="1 2">
    <name type="scientific">Streptosporangium pseudovulgare</name>
    <dbReference type="NCBI Taxonomy" id="35765"/>
    <lineage>
        <taxon>Bacteria</taxon>
        <taxon>Bacillati</taxon>
        <taxon>Actinomycetota</taxon>
        <taxon>Actinomycetes</taxon>
        <taxon>Streptosporangiales</taxon>
        <taxon>Streptosporangiaceae</taxon>
        <taxon>Streptosporangium</taxon>
    </lineage>
</organism>
<name>A0ABQ2RN32_9ACTN</name>
<dbReference type="Proteomes" id="UP000611554">
    <property type="component" value="Unassembled WGS sequence"/>
</dbReference>
<gene>
    <name evidence="1" type="ORF">GCM10010140_76220</name>
</gene>
<accession>A0ABQ2RN32</accession>